<dbReference type="Pfam" id="PF06369">
    <property type="entry name" value="Anemone_cytotox"/>
    <property type="match status" value="1"/>
</dbReference>
<evidence type="ECO:0000256" key="5">
    <source>
        <dbReference type="ARBA" id="ARBA00023331"/>
    </source>
</evidence>
<dbReference type="GO" id="GO:0042151">
    <property type="term" value="C:nematocyst"/>
    <property type="evidence" value="ECO:0007669"/>
    <property type="project" value="UniProtKB-SubCell"/>
</dbReference>
<evidence type="ECO:0000256" key="2">
    <source>
        <dbReference type="ARBA" id="ARBA00004532"/>
    </source>
</evidence>
<dbReference type="OMA" id="KATMCPM"/>
<dbReference type="AlphaFoldDB" id="A0A3B3E2N4"/>
<dbReference type="KEGG" id="oml:112146095"/>
<dbReference type="GO" id="GO:0006812">
    <property type="term" value="P:monoatomic cation transport"/>
    <property type="evidence" value="ECO:0007669"/>
    <property type="project" value="InterPro"/>
</dbReference>
<protein>
    <submittedName>
        <fullName evidence="6">DELTA-sagatoxin-Srs1a-like</fullName>
    </submittedName>
</protein>
<evidence type="ECO:0000313" key="6">
    <source>
        <dbReference type="Ensembl" id="ENSOMEP00000036034.1"/>
    </source>
</evidence>
<dbReference type="PANTHER" id="PTHR40388">
    <property type="entry name" value="BRYOPORIN"/>
    <property type="match status" value="1"/>
</dbReference>
<dbReference type="GeneTree" id="ENSGT00940000164286"/>
<comment type="subcellular location">
    <subcellularLocation>
        <location evidence="2">Nematocyst</location>
    </subcellularLocation>
    <subcellularLocation>
        <location evidence="1">Target cell membrane</location>
    </subcellularLocation>
</comment>
<dbReference type="InterPro" id="IPR009104">
    <property type="entry name" value="Anemon_actinoporin-like"/>
</dbReference>
<proteinExistence type="predicted"/>
<reference evidence="6" key="1">
    <citation type="submission" date="2025-08" db="UniProtKB">
        <authorList>
            <consortium name="Ensembl"/>
        </authorList>
    </citation>
    <scope>IDENTIFICATION</scope>
</reference>
<dbReference type="GO" id="GO:0051715">
    <property type="term" value="P:cytolysis in another organism"/>
    <property type="evidence" value="ECO:0007669"/>
    <property type="project" value="InterPro"/>
</dbReference>
<dbReference type="GO" id="GO:0044218">
    <property type="term" value="C:other organism cell membrane"/>
    <property type="evidence" value="ECO:0007669"/>
    <property type="project" value="UniProtKB-KW"/>
</dbReference>
<reference evidence="6" key="2">
    <citation type="submission" date="2025-09" db="UniProtKB">
        <authorList>
            <consortium name="Ensembl"/>
        </authorList>
    </citation>
    <scope>IDENTIFICATION</scope>
</reference>
<organism evidence="6 7">
    <name type="scientific">Oryzias melastigma</name>
    <name type="common">Marine medaka</name>
    <dbReference type="NCBI Taxonomy" id="30732"/>
    <lineage>
        <taxon>Eukaryota</taxon>
        <taxon>Metazoa</taxon>
        <taxon>Chordata</taxon>
        <taxon>Craniata</taxon>
        <taxon>Vertebrata</taxon>
        <taxon>Euteleostomi</taxon>
        <taxon>Actinopterygii</taxon>
        <taxon>Neopterygii</taxon>
        <taxon>Teleostei</taxon>
        <taxon>Neoteleostei</taxon>
        <taxon>Acanthomorphata</taxon>
        <taxon>Ovalentaria</taxon>
        <taxon>Atherinomorphae</taxon>
        <taxon>Beloniformes</taxon>
        <taxon>Adrianichthyidae</taxon>
        <taxon>Oryziinae</taxon>
        <taxon>Oryzias</taxon>
    </lineage>
</organism>
<dbReference type="Ensembl" id="ENSOMET00000036718.1">
    <property type="protein sequence ID" value="ENSOMEP00000036034.1"/>
    <property type="gene ID" value="ENSOMEG00000023592.1"/>
</dbReference>
<evidence type="ECO:0000256" key="1">
    <source>
        <dbReference type="ARBA" id="ARBA00004175"/>
    </source>
</evidence>
<dbReference type="CTD" id="100002992"/>
<keyword evidence="4" id="KW-1053">Target membrane</keyword>
<evidence type="ECO:0000313" key="7">
    <source>
        <dbReference type="Proteomes" id="UP000261560"/>
    </source>
</evidence>
<keyword evidence="7" id="KW-1185">Reference proteome</keyword>
<keyword evidence="3" id="KW-1052">Target cell membrane</keyword>
<keyword evidence="5" id="KW-0166">Nematocyst</keyword>
<sequence>MSVECGGRTDVSCVFYIIMNSISLELLCALGELVTPFFLESAGPETSWSLKLMMESAEAVAADVNSRRSVIVEITNLTNNYCLLNPKVHLENGVTHNPPQPSVRPLKTEVCTFTKSSGSATGSVGVLTYDLFERTQRDHTETLAIMFSVPWDYNLYKNWFAVGIYKKGRNCDKDLFKQMYYEKKEREHGFVRAEANGSGINYVGDYLDIKATMCPMGNAIMKVEVWDKLFTLMGQQAV</sequence>
<dbReference type="PANTHER" id="PTHR40388:SF2">
    <property type="entry name" value="ACTINOPORIN-LIKE PROTEIN"/>
    <property type="match status" value="1"/>
</dbReference>
<evidence type="ECO:0000256" key="4">
    <source>
        <dbReference type="ARBA" id="ARBA00023298"/>
    </source>
</evidence>
<dbReference type="GeneID" id="112146095"/>
<dbReference type="PaxDb" id="30732-ENSOMEP00000036034"/>
<dbReference type="Gene3D" id="2.60.270.20">
    <property type="entry name" value="Cytolysin/lectin"/>
    <property type="match status" value="1"/>
</dbReference>
<dbReference type="GO" id="GO:0015267">
    <property type="term" value="F:channel activity"/>
    <property type="evidence" value="ECO:0007669"/>
    <property type="project" value="InterPro"/>
</dbReference>
<dbReference type="InterPro" id="IPR015926">
    <property type="entry name" value="Cytolysin/lectin"/>
</dbReference>
<dbReference type="OrthoDB" id="2304600at2759"/>
<accession>A0A3B3E2N4</accession>
<evidence type="ECO:0000256" key="3">
    <source>
        <dbReference type="ARBA" id="ARBA00022537"/>
    </source>
</evidence>
<dbReference type="Proteomes" id="UP000261560">
    <property type="component" value="Unplaced"/>
</dbReference>
<dbReference type="InterPro" id="IPR050677">
    <property type="entry name" value="Actinoporin_PFT"/>
</dbReference>
<keyword evidence="4" id="KW-0472">Membrane</keyword>
<dbReference type="GO" id="GO:0046931">
    <property type="term" value="P:pore complex assembly"/>
    <property type="evidence" value="ECO:0007669"/>
    <property type="project" value="InterPro"/>
</dbReference>
<dbReference type="GO" id="GO:0046930">
    <property type="term" value="C:pore complex"/>
    <property type="evidence" value="ECO:0007669"/>
    <property type="project" value="InterPro"/>
</dbReference>
<dbReference type="SUPFAM" id="SSF63724">
    <property type="entry name" value="Cytolysin/lectin"/>
    <property type="match status" value="1"/>
</dbReference>
<dbReference type="RefSeq" id="XP_024127506.1">
    <property type="nucleotide sequence ID" value="XM_024271738.2"/>
</dbReference>
<name>A0A3B3E2N4_ORYME</name>